<evidence type="ECO:0000313" key="5">
    <source>
        <dbReference type="Proteomes" id="UP000192342"/>
    </source>
</evidence>
<proteinExistence type="predicted"/>
<dbReference type="Pfam" id="PF06155">
    <property type="entry name" value="GBBH-like_N"/>
    <property type="match status" value="1"/>
</dbReference>
<dbReference type="AlphaFoldDB" id="A0A1Y1SAK3"/>
<dbReference type="InterPro" id="IPR038492">
    <property type="entry name" value="GBBH-like_N_sf"/>
</dbReference>
<feature type="domain" description="Gamma-butyrobetaine hydroxylase-like N-terminal" evidence="3">
    <location>
        <begin position="9"/>
        <end position="92"/>
    </location>
</feature>
<dbReference type="OrthoDB" id="9794178at2"/>
<organism evidence="4 5">
    <name type="scientific">Oceanococcus atlanticus</name>
    <dbReference type="NCBI Taxonomy" id="1317117"/>
    <lineage>
        <taxon>Bacteria</taxon>
        <taxon>Pseudomonadati</taxon>
        <taxon>Pseudomonadota</taxon>
        <taxon>Gammaproteobacteria</taxon>
        <taxon>Chromatiales</taxon>
        <taxon>Oceanococcaceae</taxon>
        <taxon>Oceanococcus</taxon>
    </lineage>
</organism>
<evidence type="ECO:0000313" key="4">
    <source>
        <dbReference type="EMBL" id="ORE85448.1"/>
    </source>
</evidence>
<dbReference type="Gene3D" id="3.30.2020.30">
    <property type="match status" value="1"/>
</dbReference>
<gene>
    <name evidence="4" type="ORF">ATO7_14538</name>
</gene>
<dbReference type="PANTHER" id="PTHR35303:SF5">
    <property type="entry name" value="OS02G0197800 PROTEIN"/>
    <property type="match status" value="1"/>
</dbReference>
<keyword evidence="2" id="KW-0408">Iron</keyword>
<comment type="caution">
    <text evidence="4">The sequence shown here is derived from an EMBL/GenBank/DDBJ whole genome shotgun (WGS) entry which is preliminary data.</text>
</comment>
<reference evidence="4 5" key="1">
    <citation type="submission" date="2013-04" db="EMBL/GenBank/DDBJ databases">
        <title>Oceanococcus atlanticus 22II-S10r2 Genome Sequencing.</title>
        <authorList>
            <person name="Lai Q."/>
            <person name="Li G."/>
            <person name="Shao Z."/>
        </authorList>
    </citation>
    <scope>NUCLEOTIDE SEQUENCE [LARGE SCALE GENOMIC DNA]</scope>
    <source>
        <strain evidence="4 5">22II-S10r2</strain>
    </source>
</reference>
<evidence type="ECO:0000256" key="2">
    <source>
        <dbReference type="ARBA" id="ARBA00023004"/>
    </source>
</evidence>
<dbReference type="PANTHER" id="PTHR35303">
    <property type="entry name" value="OS02G0197800 PROTEIN"/>
    <property type="match status" value="1"/>
</dbReference>
<dbReference type="Proteomes" id="UP000192342">
    <property type="component" value="Unassembled WGS sequence"/>
</dbReference>
<dbReference type="EMBL" id="AQQV01000004">
    <property type="protein sequence ID" value="ORE85448.1"/>
    <property type="molecule type" value="Genomic_DNA"/>
</dbReference>
<dbReference type="GO" id="GO:0046872">
    <property type="term" value="F:metal ion binding"/>
    <property type="evidence" value="ECO:0007669"/>
    <property type="project" value="UniProtKB-KW"/>
</dbReference>
<name>A0A1Y1SAK3_9GAMM</name>
<evidence type="ECO:0000259" key="3">
    <source>
        <dbReference type="Pfam" id="PF06155"/>
    </source>
</evidence>
<keyword evidence="5" id="KW-1185">Reference proteome</keyword>
<dbReference type="STRING" id="1317117.ATO7_14538"/>
<sequence length="133" mass="15248">MSNIPKTLRLQQGGRRLQVEFSDRDPDLFDAEFLRVYSPSAEVQGHGLSEPQLVGGKQDVSIRKIEPVGRYAVRLIFSDGHDTGLYTWDTLRDYGERQESLWLRYLERIEAQGMSRVESENVMPLSALRPKVP</sequence>
<accession>A0A1Y1SAK3</accession>
<keyword evidence="1" id="KW-0479">Metal-binding</keyword>
<protein>
    <recommendedName>
        <fullName evidence="3">Gamma-butyrobetaine hydroxylase-like N-terminal domain-containing protein</fullName>
    </recommendedName>
</protein>
<dbReference type="RefSeq" id="WP_083563048.1">
    <property type="nucleotide sequence ID" value="NZ_AQQV01000004.1"/>
</dbReference>
<dbReference type="InterPro" id="IPR010376">
    <property type="entry name" value="GBBH-like_N"/>
</dbReference>
<evidence type="ECO:0000256" key="1">
    <source>
        <dbReference type="ARBA" id="ARBA00022723"/>
    </source>
</evidence>